<name>A0ABY7M8P7_9CHLR</name>
<organism evidence="3 4">
    <name type="scientific">Tepidiforma flava</name>
    <dbReference type="NCBI Taxonomy" id="3004094"/>
    <lineage>
        <taxon>Bacteria</taxon>
        <taxon>Bacillati</taxon>
        <taxon>Chloroflexota</taxon>
        <taxon>Tepidiformia</taxon>
        <taxon>Tepidiformales</taxon>
        <taxon>Tepidiformaceae</taxon>
        <taxon>Tepidiforma</taxon>
    </lineage>
</organism>
<feature type="region of interest" description="Disordered" evidence="1">
    <location>
        <begin position="1"/>
        <end position="21"/>
    </location>
</feature>
<keyword evidence="2" id="KW-1133">Transmembrane helix</keyword>
<keyword evidence="4" id="KW-1185">Reference proteome</keyword>
<accession>A0ABY7M8P7</accession>
<gene>
    <name evidence="3" type="ORF">O0235_05075</name>
</gene>
<keyword evidence="2" id="KW-0472">Membrane</keyword>
<dbReference type="Proteomes" id="UP001212803">
    <property type="component" value="Chromosome"/>
</dbReference>
<dbReference type="RefSeq" id="WP_270057453.1">
    <property type="nucleotide sequence ID" value="NZ_CP115149.1"/>
</dbReference>
<proteinExistence type="predicted"/>
<feature type="transmembrane region" description="Helical" evidence="2">
    <location>
        <begin position="28"/>
        <end position="51"/>
    </location>
</feature>
<dbReference type="EMBL" id="CP115149">
    <property type="protein sequence ID" value="WBL36937.1"/>
    <property type="molecule type" value="Genomic_DNA"/>
</dbReference>
<evidence type="ECO:0000313" key="3">
    <source>
        <dbReference type="EMBL" id="WBL36937.1"/>
    </source>
</evidence>
<reference evidence="3 4" key="1">
    <citation type="journal article" date="2023" name="ISME J.">
        <title>Thermophilic Dehalococcoidia with unusual traits shed light on an unexpected past.</title>
        <authorList>
            <person name="Palmer M."/>
            <person name="Covington J.K."/>
            <person name="Zhou E.M."/>
            <person name="Thomas S.C."/>
            <person name="Habib N."/>
            <person name="Seymour C.O."/>
            <person name="Lai D."/>
            <person name="Johnston J."/>
            <person name="Hashimi A."/>
            <person name="Jiao J.Y."/>
            <person name="Muok A.R."/>
            <person name="Liu L."/>
            <person name="Xian W.D."/>
            <person name="Zhi X.Y."/>
            <person name="Li M.M."/>
            <person name="Silva L.P."/>
            <person name="Bowen B.P."/>
            <person name="Louie K."/>
            <person name="Briegel A."/>
            <person name="Pett-Ridge J."/>
            <person name="Weber P.K."/>
            <person name="Tocheva E.I."/>
            <person name="Woyke T."/>
            <person name="Northen T.R."/>
            <person name="Mayali X."/>
            <person name="Li W.J."/>
            <person name="Hedlund B.P."/>
        </authorList>
    </citation>
    <scope>NUCLEOTIDE SEQUENCE [LARGE SCALE GENOMIC DNA]</scope>
    <source>
        <strain evidence="3 4">YIM 72310</strain>
    </source>
</reference>
<feature type="compositionally biased region" description="Low complexity" evidence="1">
    <location>
        <begin position="12"/>
        <end position="21"/>
    </location>
</feature>
<keyword evidence="2" id="KW-0812">Transmembrane</keyword>
<protein>
    <recommendedName>
        <fullName evidence="5">Flp pilus-assembly TadG-like N-terminal domain-containing protein</fullName>
    </recommendedName>
</protein>
<evidence type="ECO:0000313" key="4">
    <source>
        <dbReference type="Proteomes" id="UP001212803"/>
    </source>
</evidence>
<evidence type="ECO:0000256" key="2">
    <source>
        <dbReference type="SAM" id="Phobius"/>
    </source>
</evidence>
<sequence length="76" mass="7652">MSRAGDIPLEPPVVRGAGAAPAKEDRTYLGYVAAALAGALLGGFALAADVLRAARNEGRNLAAIEAAALGPNRQPQ</sequence>
<evidence type="ECO:0008006" key="5">
    <source>
        <dbReference type="Google" id="ProtNLM"/>
    </source>
</evidence>
<evidence type="ECO:0000256" key="1">
    <source>
        <dbReference type="SAM" id="MobiDB-lite"/>
    </source>
</evidence>